<evidence type="ECO:0000256" key="2">
    <source>
        <dbReference type="ARBA" id="ARBA00023125"/>
    </source>
</evidence>
<keyword evidence="3" id="KW-0804">Transcription</keyword>
<dbReference type="RefSeq" id="WP_284373158.1">
    <property type="nucleotide sequence ID" value="NZ_BSNJ01000005.1"/>
</dbReference>
<dbReference type="Proteomes" id="UP001161390">
    <property type="component" value="Unassembled WGS sequence"/>
</dbReference>
<feature type="domain" description="HTH tetR-type" evidence="5">
    <location>
        <begin position="18"/>
        <end position="78"/>
    </location>
</feature>
<name>A0ABQ5V3T8_9PROT</name>
<comment type="caution">
    <text evidence="6">The sequence shown here is derived from an EMBL/GenBank/DDBJ whole genome shotgun (WGS) entry which is preliminary data.</text>
</comment>
<sequence length="215" mass="24096">MMMEEKRQTGVRGRKAPDGTRERVIALTRDLMAADGLSSVKARPIAASAGVSVGTLYNMFGHLDDLVRLANGQTYDDLFAHQQGALDRARKAMQTPRRQLYTLAHAYLEWVGDHHTLWSATLAFNQDRMDSAPSWYRQKERALLAIIEQALEDFPIRFDGDRRLHTARALWASIHGIVSMAMGTRTLLLPVEDIEVQIEIVVDAVARTLKSQPSA</sequence>
<keyword evidence="2 4" id="KW-0238">DNA-binding</keyword>
<evidence type="ECO:0000256" key="3">
    <source>
        <dbReference type="ARBA" id="ARBA00023163"/>
    </source>
</evidence>
<reference evidence="6" key="1">
    <citation type="journal article" date="2014" name="Int. J. Syst. Evol. Microbiol.">
        <title>Complete genome of a new Firmicutes species belonging to the dominant human colonic microbiota ('Ruminococcus bicirculans') reveals two chromosomes and a selective capacity to utilize plant glucans.</title>
        <authorList>
            <consortium name="NISC Comparative Sequencing Program"/>
            <person name="Wegmann U."/>
            <person name="Louis P."/>
            <person name="Goesmann A."/>
            <person name="Henrissat B."/>
            <person name="Duncan S.H."/>
            <person name="Flint H.J."/>
        </authorList>
    </citation>
    <scope>NUCLEOTIDE SEQUENCE</scope>
    <source>
        <strain evidence="6">NBRC 108216</strain>
    </source>
</reference>
<evidence type="ECO:0000313" key="7">
    <source>
        <dbReference type="Proteomes" id="UP001161390"/>
    </source>
</evidence>
<dbReference type="Gene3D" id="1.10.357.10">
    <property type="entry name" value="Tetracycline Repressor, domain 2"/>
    <property type="match status" value="1"/>
</dbReference>
<dbReference type="PROSITE" id="PS50977">
    <property type="entry name" value="HTH_TETR_2"/>
    <property type="match status" value="1"/>
</dbReference>
<organism evidence="6 7">
    <name type="scientific">Algimonas porphyrae</name>
    <dbReference type="NCBI Taxonomy" id="1128113"/>
    <lineage>
        <taxon>Bacteria</taxon>
        <taxon>Pseudomonadati</taxon>
        <taxon>Pseudomonadota</taxon>
        <taxon>Alphaproteobacteria</taxon>
        <taxon>Maricaulales</taxon>
        <taxon>Robiginitomaculaceae</taxon>
        <taxon>Algimonas</taxon>
    </lineage>
</organism>
<dbReference type="InterPro" id="IPR025996">
    <property type="entry name" value="MT1864/Rv1816-like_C"/>
</dbReference>
<dbReference type="InterPro" id="IPR036271">
    <property type="entry name" value="Tet_transcr_reg_TetR-rel_C_sf"/>
</dbReference>
<dbReference type="Pfam" id="PF13305">
    <property type="entry name" value="TetR_C_33"/>
    <property type="match status" value="1"/>
</dbReference>
<feature type="DNA-binding region" description="H-T-H motif" evidence="4">
    <location>
        <begin position="41"/>
        <end position="60"/>
    </location>
</feature>
<dbReference type="SUPFAM" id="SSF46689">
    <property type="entry name" value="Homeodomain-like"/>
    <property type="match status" value="1"/>
</dbReference>
<dbReference type="InterPro" id="IPR001647">
    <property type="entry name" value="HTH_TetR"/>
</dbReference>
<reference evidence="6" key="2">
    <citation type="submission" date="2023-01" db="EMBL/GenBank/DDBJ databases">
        <title>Draft genome sequence of Algimonas porphyrae strain NBRC 108216.</title>
        <authorList>
            <person name="Sun Q."/>
            <person name="Mori K."/>
        </authorList>
    </citation>
    <scope>NUCLEOTIDE SEQUENCE</scope>
    <source>
        <strain evidence="6">NBRC 108216</strain>
    </source>
</reference>
<evidence type="ECO:0000256" key="4">
    <source>
        <dbReference type="PROSITE-ProRule" id="PRU00335"/>
    </source>
</evidence>
<dbReference type="EMBL" id="BSNJ01000005">
    <property type="protein sequence ID" value="GLQ21518.1"/>
    <property type="molecule type" value="Genomic_DNA"/>
</dbReference>
<dbReference type="InterPro" id="IPR050109">
    <property type="entry name" value="HTH-type_TetR-like_transc_reg"/>
</dbReference>
<keyword evidence="7" id="KW-1185">Reference proteome</keyword>
<dbReference type="PANTHER" id="PTHR30055:SF243">
    <property type="entry name" value="HTH-TYPE TRANSCRIPTIONAL REGULATOR RV1816"/>
    <property type="match status" value="1"/>
</dbReference>
<proteinExistence type="predicted"/>
<dbReference type="PANTHER" id="PTHR30055">
    <property type="entry name" value="HTH-TYPE TRANSCRIPTIONAL REGULATOR RUTR"/>
    <property type="match status" value="1"/>
</dbReference>
<dbReference type="InterPro" id="IPR009057">
    <property type="entry name" value="Homeodomain-like_sf"/>
</dbReference>
<gene>
    <name evidence="6" type="ORF">GCM10007854_24730</name>
</gene>
<keyword evidence="1" id="KW-0805">Transcription regulation</keyword>
<accession>A0ABQ5V3T8</accession>
<evidence type="ECO:0000259" key="5">
    <source>
        <dbReference type="PROSITE" id="PS50977"/>
    </source>
</evidence>
<protein>
    <submittedName>
        <fullName evidence="6">TetR family transcriptional regulator</fullName>
    </submittedName>
</protein>
<dbReference type="SUPFAM" id="SSF48498">
    <property type="entry name" value="Tetracyclin repressor-like, C-terminal domain"/>
    <property type="match status" value="1"/>
</dbReference>
<evidence type="ECO:0000256" key="1">
    <source>
        <dbReference type="ARBA" id="ARBA00023015"/>
    </source>
</evidence>
<dbReference type="Pfam" id="PF00440">
    <property type="entry name" value="TetR_N"/>
    <property type="match status" value="1"/>
</dbReference>
<evidence type="ECO:0000313" key="6">
    <source>
        <dbReference type="EMBL" id="GLQ21518.1"/>
    </source>
</evidence>